<dbReference type="AlphaFoldDB" id="A0A1Q8QVJ6"/>
<dbReference type="EMBL" id="MLBF01000019">
    <property type="protein sequence ID" value="OLN31355.1"/>
    <property type="molecule type" value="Genomic_DNA"/>
</dbReference>
<dbReference type="InterPro" id="IPR046085">
    <property type="entry name" value="DUF6103"/>
</dbReference>
<organism evidence="2 3">
    <name type="scientific">Desulfosporosinus metallidurans</name>
    <dbReference type="NCBI Taxonomy" id="1888891"/>
    <lineage>
        <taxon>Bacteria</taxon>
        <taxon>Bacillati</taxon>
        <taxon>Bacillota</taxon>
        <taxon>Clostridia</taxon>
        <taxon>Eubacteriales</taxon>
        <taxon>Desulfitobacteriaceae</taxon>
        <taxon>Desulfosporosinus</taxon>
    </lineage>
</organism>
<proteinExistence type="predicted"/>
<keyword evidence="3" id="KW-1185">Reference proteome</keyword>
<protein>
    <submittedName>
        <fullName evidence="2">Uncharacterized protein</fullName>
    </submittedName>
</protein>
<dbReference type="Pfam" id="PF19598">
    <property type="entry name" value="DUF6103"/>
    <property type="match status" value="1"/>
</dbReference>
<comment type="caution">
    <text evidence="2">The sequence shown here is derived from an EMBL/GenBank/DDBJ whole genome shotgun (WGS) entry which is preliminary data.</text>
</comment>
<gene>
    <name evidence="2" type="ORF">DSOL_2694</name>
</gene>
<evidence type="ECO:0000313" key="3">
    <source>
        <dbReference type="Proteomes" id="UP000186102"/>
    </source>
</evidence>
<name>A0A1Q8QVJ6_9FIRM</name>
<evidence type="ECO:0000313" key="2">
    <source>
        <dbReference type="EMBL" id="OLN31355.1"/>
    </source>
</evidence>
<dbReference type="OrthoDB" id="1708300at2"/>
<feature type="region of interest" description="Disordered" evidence="1">
    <location>
        <begin position="52"/>
        <end position="82"/>
    </location>
</feature>
<accession>A0A1Q8QVJ6</accession>
<dbReference type="Proteomes" id="UP000186102">
    <property type="component" value="Unassembled WGS sequence"/>
</dbReference>
<sequence>MKKATLQISFDSEKLGALKQYMAKKEASIETELDEVMQKLYEKNVPAAVREYIESREADDQTKSARPSRPAEEQKNAAEDEQ</sequence>
<dbReference type="STRING" id="1888891.DSOL_2694"/>
<reference evidence="2 3" key="1">
    <citation type="submission" date="2016-09" db="EMBL/GenBank/DDBJ databases">
        <title>Complete genome of Desulfosporosinus sp. OL.</title>
        <authorList>
            <person name="Mardanov A."/>
            <person name="Beletsky A."/>
            <person name="Panova A."/>
            <person name="Karnachuk O."/>
            <person name="Ravin N."/>
        </authorList>
    </citation>
    <scope>NUCLEOTIDE SEQUENCE [LARGE SCALE GENOMIC DNA]</scope>
    <source>
        <strain evidence="2 3">OL</strain>
    </source>
</reference>
<evidence type="ECO:0000256" key="1">
    <source>
        <dbReference type="SAM" id="MobiDB-lite"/>
    </source>
</evidence>
<dbReference type="RefSeq" id="WP_075365268.1">
    <property type="nucleotide sequence ID" value="NZ_MLBF01000019.1"/>
</dbReference>